<proteinExistence type="predicted"/>
<comment type="caution">
    <text evidence="1">The sequence shown here is derived from an EMBL/GenBank/DDBJ whole genome shotgun (WGS) entry which is preliminary data.</text>
</comment>
<dbReference type="HOGENOM" id="CLU_3434981_0_0_9"/>
<organism evidence="1 2">
    <name type="scientific">Lactobacillus helveticus CIRM-BIA 104</name>
    <dbReference type="NCBI Taxonomy" id="1226333"/>
    <lineage>
        <taxon>Bacteria</taxon>
        <taxon>Bacillati</taxon>
        <taxon>Bacillota</taxon>
        <taxon>Bacilli</taxon>
        <taxon>Lactobacillales</taxon>
        <taxon>Lactobacillaceae</taxon>
        <taxon>Lactobacillus</taxon>
    </lineage>
</organism>
<evidence type="ECO:0000313" key="1">
    <source>
        <dbReference type="EMBL" id="CDI61746.1"/>
    </source>
</evidence>
<dbReference type="Proteomes" id="UP000017247">
    <property type="component" value="Unassembled WGS sequence"/>
</dbReference>
<reference evidence="1" key="1">
    <citation type="submission" date="2013-09" db="EMBL/GenBank/DDBJ databases">
        <title>Draft Genome Sequence of five Lactobacillus helveticus strains CIRM-BIA 101T, 103, 104, 951 and 953 isolated from milk product.</title>
        <authorList>
            <person name="Valence F."/>
            <person name="Chuat V."/>
            <person name="Ma L."/>
            <person name="Creno S."/>
            <person name="Falentin H."/>
            <person name="Lortal S."/>
            <person name="Bizet C."/>
            <person name="Clermont D."/>
            <person name="Loux V."/>
            <person name="Bouchier C."/>
            <person name="Cousin S."/>
        </authorList>
    </citation>
    <scope>NUCLEOTIDE SEQUENCE [LARGE SCALE GENOMIC DNA]</scope>
    <source>
        <strain evidence="1">CIRM-BIA 104</strain>
    </source>
</reference>
<dbReference type="EMBL" id="CBUL010000232">
    <property type="protein sequence ID" value="CDI61746.1"/>
    <property type="molecule type" value="Genomic_DNA"/>
</dbReference>
<name>U6FGR3_LACHE</name>
<evidence type="ECO:0000313" key="2">
    <source>
        <dbReference type="Proteomes" id="UP000017247"/>
    </source>
</evidence>
<accession>U6FGR3</accession>
<sequence length="14" mass="1624">MKNVTLPPWIVPTK</sequence>
<protein>
    <submittedName>
        <fullName evidence="1">Uncharacterized protein</fullName>
    </submittedName>
</protein>
<gene>
    <name evidence="1" type="ORF">LHCIRMBIA104_00536</name>
</gene>